<dbReference type="EnsemblProtists" id="PYU1_T006880">
    <property type="protein sequence ID" value="PYU1_T006880"/>
    <property type="gene ID" value="PYU1_G006866"/>
</dbReference>
<dbReference type="AlphaFoldDB" id="K3WPI8"/>
<reference evidence="2" key="3">
    <citation type="submission" date="2015-02" db="UniProtKB">
        <authorList>
            <consortium name="EnsemblProtists"/>
        </authorList>
    </citation>
    <scope>IDENTIFICATION</scope>
    <source>
        <strain evidence="2">DAOM BR144</strain>
    </source>
</reference>
<dbReference type="eggNOG" id="ENOG502RWMR">
    <property type="taxonomic scope" value="Eukaryota"/>
</dbReference>
<evidence type="ECO:0000313" key="2">
    <source>
        <dbReference type="EnsemblProtists" id="PYU1_T006880"/>
    </source>
</evidence>
<accession>K3WPI8</accession>
<reference evidence="3" key="2">
    <citation type="submission" date="2010-04" db="EMBL/GenBank/DDBJ databases">
        <authorList>
            <person name="Buell R."/>
            <person name="Hamilton J."/>
            <person name="Hostetler J."/>
        </authorList>
    </citation>
    <scope>NUCLEOTIDE SEQUENCE [LARGE SCALE GENOMIC DNA]</scope>
    <source>
        <strain evidence="3">DAOM:BR144</strain>
    </source>
</reference>
<sequence>MHQRINFVYATTQWALHFEASKRRQRIGMRVVALVFVLGVAFIFSVLCANVVFVAKCSSIGKLVQAFTDSMSENSNATVANRIQVTNRFTRGAVVVTPSSNAPAGQMLLDIYGSK</sequence>
<keyword evidence="1" id="KW-0812">Transmembrane</keyword>
<dbReference type="EMBL" id="GL376560">
    <property type="status" value="NOT_ANNOTATED_CDS"/>
    <property type="molecule type" value="Genomic_DNA"/>
</dbReference>
<feature type="transmembrane region" description="Helical" evidence="1">
    <location>
        <begin position="31"/>
        <end position="55"/>
    </location>
</feature>
<evidence type="ECO:0000313" key="3">
    <source>
        <dbReference type="Proteomes" id="UP000019132"/>
    </source>
</evidence>
<dbReference type="Proteomes" id="UP000019132">
    <property type="component" value="Unassembled WGS sequence"/>
</dbReference>
<keyword evidence="1" id="KW-1133">Transmembrane helix</keyword>
<name>K3WPI8_GLOUD</name>
<keyword evidence="3" id="KW-1185">Reference proteome</keyword>
<evidence type="ECO:0000256" key="1">
    <source>
        <dbReference type="SAM" id="Phobius"/>
    </source>
</evidence>
<organism evidence="2 3">
    <name type="scientific">Globisporangium ultimum (strain ATCC 200006 / CBS 805.95 / DAOM BR144)</name>
    <name type="common">Pythium ultimum</name>
    <dbReference type="NCBI Taxonomy" id="431595"/>
    <lineage>
        <taxon>Eukaryota</taxon>
        <taxon>Sar</taxon>
        <taxon>Stramenopiles</taxon>
        <taxon>Oomycota</taxon>
        <taxon>Peronosporomycetes</taxon>
        <taxon>Pythiales</taxon>
        <taxon>Pythiaceae</taxon>
        <taxon>Globisporangium</taxon>
    </lineage>
</organism>
<proteinExistence type="predicted"/>
<protein>
    <submittedName>
        <fullName evidence="2">Uncharacterized protein</fullName>
    </submittedName>
</protein>
<dbReference type="InParanoid" id="K3WPI8"/>
<reference evidence="3" key="1">
    <citation type="journal article" date="2010" name="Genome Biol.">
        <title>Genome sequence of the necrotrophic plant pathogen Pythium ultimum reveals original pathogenicity mechanisms and effector repertoire.</title>
        <authorList>
            <person name="Levesque C.A."/>
            <person name="Brouwer H."/>
            <person name="Cano L."/>
            <person name="Hamilton J.P."/>
            <person name="Holt C."/>
            <person name="Huitema E."/>
            <person name="Raffaele S."/>
            <person name="Robideau G.P."/>
            <person name="Thines M."/>
            <person name="Win J."/>
            <person name="Zerillo M.M."/>
            <person name="Beakes G.W."/>
            <person name="Boore J.L."/>
            <person name="Busam D."/>
            <person name="Dumas B."/>
            <person name="Ferriera S."/>
            <person name="Fuerstenberg S.I."/>
            <person name="Gachon C.M."/>
            <person name="Gaulin E."/>
            <person name="Govers F."/>
            <person name="Grenville-Briggs L."/>
            <person name="Horner N."/>
            <person name="Hostetler J."/>
            <person name="Jiang R.H."/>
            <person name="Johnson J."/>
            <person name="Krajaejun T."/>
            <person name="Lin H."/>
            <person name="Meijer H.J."/>
            <person name="Moore B."/>
            <person name="Morris P."/>
            <person name="Phuntmart V."/>
            <person name="Puiu D."/>
            <person name="Shetty J."/>
            <person name="Stajich J.E."/>
            <person name="Tripathy S."/>
            <person name="Wawra S."/>
            <person name="van West P."/>
            <person name="Whitty B.R."/>
            <person name="Coutinho P.M."/>
            <person name="Henrissat B."/>
            <person name="Martin F."/>
            <person name="Thomas P.D."/>
            <person name="Tyler B.M."/>
            <person name="De Vries R.P."/>
            <person name="Kamoun S."/>
            <person name="Yandell M."/>
            <person name="Tisserat N."/>
            <person name="Buell C.R."/>
        </authorList>
    </citation>
    <scope>NUCLEOTIDE SEQUENCE</scope>
    <source>
        <strain evidence="3">DAOM:BR144</strain>
    </source>
</reference>
<dbReference type="HOGENOM" id="CLU_2115337_0_0_1"/>
<dbReference type="VEuPathDB" id="FungiDB:PYU1_G006866"/>
<keyword evidence="1" id="KW-0472">Membrane</keyword>